<reference evidence="2" key="2">
    <citation type="submission" date="2010-03" db="EMBL/GenBank/DDBJ databases">
        <title>The genome sequence of Coccidioides posadasii strain Silveira.</title>
        <authorList>
            <consortium name="The Broad Institute Genome Sequencing Center for Infectious Disease"/>
            <person name="Neafsey D."/>
            <person name="Orbach M."/>
            <person name="Henn M.R."/>
            <person name="Cole G.T."/>
            <person name="Galgiani J."/>
            <person name="Gardner M.J."/>
            <person name="Kirkland T.N."/>
            <person name="Taylor J.W."/>
            <person name="Young S.K."/>
            <person name="Zeng Q."/>
            <person name="Koehrsen M."/>
            <person name="Alvarado L."/>
            <person name="Berlin A."/>
            <person name="Borenstein D."/>
            <person name="Chapman S.B."/>
            <person name="Chen Z."/>
            <person name="Engels R."/>
            <person name="Freedman E."/>
            <person name="Gellesch M."/>
            <person name="Goldberg J."/>
            <person name="Griggs A."/>
            <person name="Gujja S."/>
            <person name="Heilman E."/>
            <person name="Heiman D."/>
            <person name="Howarth C."/>
            <person name="Jen D."/>
            <person name="Larson L."/>
            <person name="Mehta T."/>
            <person name="Neiman D."/>
            <person name="Park D."/>
            <person name="Pearson M."/>
            <person name="Richards J."/>
            <person name="Roberts A."/>
            <person name="Saif S."/>
            <person name="Shea T."/>
            <person name="Shenoy N."/>
            <person name="Sisk P."/>
            <person name="Stolte C."/>
            <person name="Sykes S."/>
            <person name="Walk T."/>
            <person name="White J."/>
            <person name="Yandava C."/>
            <person name="Haas B."/>
            <person name="Nusbaum C."/>
            <person name="Birren B."/>
        </authorList>
    </citation>
    <scope>NUCLEOTIDE SEQUENCE [LARGE SCALE GENOMIC DNA]</scope>
    <source>
        <strain evidence="2">RMSCC 757 / Silveira</strain>
    </source>
</reference>
<dbReference type="EMBL" id="GL636492">
    <property type="protein sequence ID" value="EFW18636.1"/>
    <property type="molecule type" value="Genomic_DNA"/>
</dbReference>
<evidence type="ECO:0000313" key="2">
    <source>
        <dbReference type="Proteomes" id="UP000002497"/>
    </source>
</evidence>
<keyword evidence="2" id="KW-1185">Reference proteome</keyword>
<dbReference type="AlphaFoldDB" id="E9D554"/>
<reference evidence="2" key="1">
    <citation type="journal article" date="2010" name="Genome Res.">
        <title>Population genomic sequencing of Coccidioides fungi reveals recent hybridization and transposon control.</title>
        <authorList>
            <person name="Neafsey D.E."/>
            <person name="Barker B.M."/>
            <person name="Sharpton T.J."/>
            <person name="Stajich J.E."/>
            <person name="Park D.J."/>
            <person name="Whiston E."/>
            <person name="Hung C.-Y."/>
            <person name="McMahan C."/>
            <person name="White J."/>
            <person name="Sykes S."/>
            <person name="Heiman D."/>
            <person name="Young S."/>
            <person name="Zeng Q."/>
            <person name="Abouelleil A."/>
            <person name="Aftuck L."/>
            <person name="Bessette D."/>
            <person name="Brown A."/>
            <person name="FitzGerald M."/>
            <person name="Lui A."/>
            <person name="Macdonald J.P."/>
            <person name="Priest M."/>
            <person name="Orbach M.J."/>
            <person name="Galgiani J.N."/>
            <person name="Kirkland T.N."/>
            <person name="Cole G.T."/>
            <person name="Birren B.W."/>
            <person name="Henn M.R."/>
            <person name="Taylor J.W."/>
            <person name="Rounsley S.D."/>
        </authorList>
    </citation>
    <scope>NUCLEOTIDE SEQUENCE [LARGE SCALE GENOMIC DNA]</scope>
    <source>
        <strain evidence="2">RMSCC 757 / Silveira</strain>
    </source>
</reference>
<proteinExistence type="predicted"/>
<evidence type="ECO:0000313" key="1">
    <source>
        <dbReference type="EMBL" id="EFW18636.1"/>
    </source>
</evidence>
<accession>E9D554</accession>
<dbReference type="VEuPathDB" id="FungiDB:CPSG_05322"/>
<dbReference type="HOGENOM" id="CLU_2108814_0_0_1"/>
<sequence length="115" mass="12599">MRLIHVHTHYIHRYFVFLLHTCSNSLCEPAEGVAECNSHSSHPLSAAFCPALPSKTTLPQPDRIVRVCWAPYLLEAPGYLLFFVSTAALGSVAGRGPSCLLRGYVSGISLRNLAF</sequence>
<protein>
    <submittedName>
        <fullName evidence="1">Uncharacterized protein</fullName>
    </submittedName>
</protein>
<gene>
    <name evidence="1" type="ORF">CPSG_05322</name>
</gene>
<name>E9D554_COCPS</name>
<dbReference type="Proteomes" id="UP000002497">
    <property type="component" value="Unassembled WGS sequence"/>
</dbReference>
<organism evidence="2">
    <name type="scientific">Coccidioides posadasii (strain RMSCC 757 / Silveira)</name>
    <name type="common">Valley fever fungus</name>
    <dbReference type="NCBI Taxonomy" id="443226"/>
    <lineage>
        <taxon>Eukaryota</taxon>
        <taxon>Fungi</taxon>
        <taxon>Dikarya</taxon>
        <taxon>Ascomycota</taxon>
        <taxon>Pezizomycotina</taxon>
        <taxon>Eurotiomycetes</taxon>
        <taxon>Eurotiomycetidae</taxon>
        <taxon>Onygenales</taxon>
        <taxon>Onygenaceae</taxon>
        <taxon>Coccidioides</taxon>
    </lineage>
</organism>